<gene>
    <name evidence="2" type="ORF">PSHT_11841</name>
</gene>
<name>A0A2S4V0M7_9BASI</name>
<protein>
    <submittedName>
        <fullName evidence="2">Uncharacterized protein</fullName>
    </submittedName>
</protein>
<dbReference type="VEuPathDB" id="FungiDB:PSHT_11841"/>
<feature type="region of interest" description="Disordered" evidence="1">
    <location>
        <begin position="1"/>
        <end position="67"/>
    </location>
</feature>
<comment type="caution">
    <text evidence="2">The sequence shown here is derived from an EMBL/GenBank/DDBJ whole genome shotgun (WGS) entry which is preliminary data.</text>
</comment>
<reference evidence="3" key="3">
    <citation type="journal article" date="2018" name="Mol. Plant Microbe Interact.">
        <title>Genome sequence resources for the wheat stripe rust pathogen (Puccinia striiformis f. sp. tritici) and the barley stripe rust pathogen (Puccinia striiformis f. sp. hordei).</title>
        <authorList>
            <person name="Xia C."/>
            <person name="Wang M."/>
            <person name="Yin C."/>
            <person name="Cornejo O.E."/>
            <person name="Hulbert S.H."/>
            <person name="Chen X."/>
        </authorList>
    </citation>
    <scope>NUCLEOTIDE SEQUENCE [LARGE SCALE GENOMIC DNA]</scope>
    <source>
        <strain evidence="3">93TX-2</strain>
    </source>
</reference>
<reference evidence="2 3" key="1">
    <citation type="submission" date="2017-12" db="EMBL/GenBank/DDBJ databases">
        <title>Gene loss provides genomic basis for host adaptation in cereal stripe rust fungi.</title>
        <authorList>
            <person name="Xia C."/>
        </authorList>
    </citation>
    <scope>NUCLEOTIDE SEQUENCE [LARGE SCALE GENOMIC DNA]</scope>
    <source>
        <strain evidence="2 3">93TX-2</strain>
    </source>
</reference>
<evidence type="ECO:0000313" key="2">
    <source>
        <dbReference type="EMBL" id="POW03005.1"/>
    </source>
</evidence>
<feature type="compositionally biased region" description="Acidic residues" evidence="1">
    <location>
        <begin position="14"/>
        <end position="24"/>
    </location>
</feature>
<feature type="compositionally biased region" description="Polar residues" evidence="1">
    <location>
        <begin position="1"/>
        <end position="13"/>
    </location>
</feature>
<dbReference type="AlphaFoldDB" id="A0A2S4V0M7"/>
<keyword evidence="3" id="KW-1185">Reference proteome</keyword>
<organism evidence="2 3">
    <name type="scientific">Puccinia striiformis</name>
    <dbReference type="NCBI Taxonomy" id="27350"/>
    <lineage>
        <taxon>Eukaryota</taxon>
        <taxon>Fungi</taxon>
        <taxon>Dikarya</taxon>
        <taxon>Basidiomycota</taxon>
        <taxon>Pucciniomycotina</taxon>
        <taxon>Pucciniomycetes</taxon>
        <taxon>Pucciniales</taxon>
        <taxon>Pucciniaceae</taxon>
        <taxon>Puccinia</taxon>
    </lineage>
</organism>
<sequence>MAASTRQKSVNANNEEEVQSEDVGDDRPTKRARVVVAKHSATPTGGENGQSTEVSADTLDPMLNFLR</sequence>
<accession>A0A2S4V0M7</accession>
<feature type="compositionally biased region" description="Polar residues" evidence="1">
    <location>
        <begin position="41"/>
        <end position="55"/>
    </location>
</feature>
<dbReference type="EMBL" id="PKSM01000205">
    <property type="protein sequence ID" value="POW03005.1"/>
    <property type="molecule type" value="Genomic_DNA"/>
</dbReference>
<dbReference type="Proteomes" id="UP000238274">
    <property type="component" value="Unassembled WGS sequence"/>
</dbReference>
<proteinExistence type="predicted"/>
<evidence type="ECO:0000313" key="3">
    <source>
        <dbReference type="Proteomes" id="UP000238274"/>
    </source>
</evidence>
<evidence type="ECO:0000256" key="1">
    <source>
        <dbReference type="SAM" id="MobiDB-lite"/>
    </source>
</evidence>
<reference evidence="3" key="2">
    <citation type="journal article" date="2018" name="BMC Genomics">
        <title>Genomic insights into host adaptation between the wheat stripe rust pathogen (Puccinia striiformis f. sp. tritici) and the barley stripe rust pathogen (Puccinia striiformis f. sp. hordei).</title>
        <authorList>
            <person name="Xia C."/>
            <person name="Wang M."/>
            <person name="Yin C."/>
            <person name="Cornejo O.E."/>
            <person name="Hulbert S.H."/>
            <person name="Chen X."/>
        </authorList>
    </citation>
    <scope>NUCLEOTIDE SEQUENCE [LARGE SCALE GENOMIC DNA]</scope>
    <source>
        <strain evidence="3">93TX-2</strain>
    </source>
</reference>